<evidence type="ECO:0000313" key="2">
    <source>
        <dbReference type="Proteomes" id="UP000276133"/>
    </source>
</evidence>
<sequence length="83" mass="9635">MQTNSWPSSTRLGYFLVFKVSASEDLVSSRTCTWKLKFNLTDLHLALASELFIQTLLYGKLVQQCIRNEEFLLKDMGQYLLKI</sequence>
<accession>A0A3M7Q092</accession>
<protein>
    <submittedName>
        <fullName evidence="1">Uncharacterized protein</fullName>
    </submittedName>
</protein>
<evidence type="ECO:0000313" key="1">
    <source>
        <dbReference type="EMBL" id="RNA04425.1"/>
    </source>
</evidence>
<reference evidence="1 2" key="1">
    <citation type="journal article" date="2018" name="Sci. Rep.">
        <title>Genomic signatures of local adaptation to the degree of environmental predictability in rotifers.</title>
        <authorList>
            <person name="Franch-Gras L."/>
            <person name="Hahn C."/>
            <person name="Garcia-Roger E.M."/>
            <person name="Carmona M.J."/>
            <person name="Serra M."/>
            <person name="Gomez A."/>
        </authorList>
    </citation>
    <scope>NUCLEOTIDE SEQUENCE [LARGE SCALE GENOMIC DNA]</scope>
    <source>
        <strain evidence="1">HYR1</strain>
    </source>
</reference>
<comment type="caution">
    <text evidence="1">The sequence shown here is derived from an EMBL/GenBank/DDBJ whole genome shotgun (WGS) entry which is preliminary data.</text>
</comment>
<dbReference type="AlphaFoldDB" id="A0A3M7Q092"/>
<keyword evidence="2" id="KW-1185">Reference proteome</keyword>
<name>A0A3M7Q092_BRAPC</name>
<proteinExistence type="predicted"/>
<gene>
    <name evidence="1" type="ORF">BpHYR1_033095</name>
</gene>
<organism evidence="1 2">
    <name type="scientific">Brachionus plicatilis</name>
    <name type="common">Marine rotifer</name>
    <name type="synonym">Brachionus muelleri</name>
    <dbReference type="NCBI Taxonomy" id="10195"/>
    <lineage>
        <taxon>Eukaryota</taxon>
        <taxon>Metazoa</taxon>
        <taxon>Spiralia</taxon>
        <taxon>Gnathifera</taxon>
        <taxon>Rotifera</taxon>
        <taxon>Eurotatoria</taxon>
        <taxon>Monogononta</taxon>
        <taxon>Pseudotrocha</taxon>
        <taxon>Ploima</taxon>
        <taxon>Brachionidae</taxon>
        <taxon>Brachionus</taxon>
    </lineage>
</organism>
<dbReference type="Proteomes" id="UP000276133">
    <property type="component" value="Unassembled WGS sequence"/>
</dbReference>
<dbReference type="EMBL" id="REGN01008111">
    <property type="protein sequence ID" value="RNA04425.1"/>
    <property type="molecule type" value="Genomic_DNA"/>
</dbReference>